<dbReference type="PANTHER" id="PTHR33786:SF2">
    <property type="entry name" value="UBIQUITIN CARBOXYL-TERMINAL HYDROLASE"/>
    <property type="match status" value="1"/>
</dbReference>
<evidence type="ECO:0000313" key="4">
    <source>
        <dbReference type="Proteomes" id="UP001630127"/>
    </source>
</evidence>
<keyword evidence="4" id="KW-1185">Reference proteome</keyword>
<dbReference type="Pfam" id="PF25268">
    <property type="entry name" value="DUF7866"/>
    <property type="match status" value="1"/>
</dbReference>
<accession>A0ABD2ZMM2</accession>
<keyword evidence="1" id="KW-0732">Signal</keyword>
<sequence length="119" mass="13260">MLSTVKRVLFSMFIIILLLFNLQRYTYANGLMEAMMNGTVVEDMVPMIEPGKEMMVMVNESRRKLGSFQICALCTCCVARGGYCLPTPCCYAISCNIPNRPFGVCSFLPKTCNCFGCHG</sequence>
<name>A0ABD2ZMM2_9GENT</name>
<feature type="chain" id="PRO_5044875816" description="DUF7866 domain-containing protein" evidence="1">
    <location>
        <begin position="29"/>
        <end position="119"/>
    </location>
</feature>
<comment type="caution">
    <text evidence="3">The sequence shown here is derived from an EMBL/GenBank/DDBJ whole genome shotgun (WGS) entry which is preliminary data.</text>
</comment>
<dbReference type="AlphaFoldDB" id="A0ABD2ZMM2"/>
<evidence type="ECO:0000313" key="3">
    <source>
        <dbReference type="EMBL" id="KAL3520539.1"/>
    </source>
</evidence>
<organism evidence="3 4">
    <name type="scientific">Cinchona calisaya</name>
    <dbReference type="NCBI Taxonomy" id="153742"/>
    <lineage>
        <taxon>Eukaryota</taxon>
        <taxon>Viridiplantae</taxon>
        <taxon>Streptophyta</taxon>
        <taxon>Embryophyta</taxon>
        <taxon>Tracheophyta</taxon>
        <taxon>Spermatophyta</taxon>
        <taxon>Magnoliopsida</taxon>
        <taxon>eudicotyledons</taxon>
        <taxon>Gunneridae</taxon>
        <taxon>Pentapetalae</taxon>
        <taxon>asterids</taxon>
        <taxon>lamiids</taxon>
        <taxon>Gentianales</taxon>
        <taxon>Rubiaceae</taxon>
        <taxon>Cinchonoideae</taxon>
        <taxon>Cinchoneae</taxon>
        <taxon>Cinchona</taxon>
    </lineage>
</organism>
<feature type="signal peptide" evidence="1">
    <location>
        <begin position="1"/>
        <end position="28"/>
    </location>
</feature>
<reference evidence="3 4" key="1">
    <citation type="submission" date="2024-11" db="EMBL/GenBank/DDBJ databases">
        <title>A near-complete genome assembly of Cinchona calisaya.</title>
        <authorList>
            <person name="Lian D.C."/>
            <person name="Zhao X.W."/>
            <person name="Wei L."/>
        </authorList>
    </citation>
    <scope>NUCLEOTIDE SEQUENCE [LARGE SCALE GENOMIC DNA]</scope>
    <source>
        <tissue evidence="3">Nenye</tissue>
    </source>
</reference>
<gene>
    <name evidence="3" type="ORF">ACH5RR_018688</name>
</gene>
<evidence type="ECO:0000256" key="1">
    <source>
        <dbReference type="SAM" id="SignalP"/>
    </source>
</evidence>
<evidence type="ECO:0000259" key="2">
    <source>
        <dbReference type="Pfam" id="PF25268"/>
    </source>
</evidence>
<dbReference type="PANTHER" id="PTHR33786">
    <property type="entry name" value="UBIQUITIN CARBOXYL-TERMINAL HYDROLASE"/>
    <property type="match status" value="1"/>
</dbReference>
<proteinExistence type="predicted"/>
<dbReference type="InterPro" id="IPR057188">
    <property type="entry name" value="DUF7866"/>
</dbReference>
<feature type="domain" description="DUF7866" evidence="2">
    <location>
        <begin position="67"/>
        <end position="118"/>
    </location>
</feature>
<protein>
    <recommendedName>
        <fullName evidence="2">DUF7866 domain-containing protein</fullName>
    </recommendedName>
</protein>
<dbReference type="EMBL" id="JBJUIK010000008">
    <property type="protein sequence ID" value="KAL3520539.1"/>
    <property type="molecule type" value="Genomic_DNA"/>
</dbReference>
<dbReference type="Proteomes" id="UP001630127">
    <property type="component" value="Unassembled WGS sequence"/>
</dbReference>